<sequence>MKIRLIIILFLITIKLFSQAANEIKITDLELPNAPAFTILDYSPTIISTPSTTQAFTFSVINSVNESKGFPTDYALEFTPYWIFSEKKRNLTDYVIKENQKAYSKPYKNLSFSLAAVKKDTIQNVSIGIRTNLITVNRKERQVFVDTLLKKLDKFAEIVDKNLMLDTNPYQSGTPEYNQWDLDKINKLSTIDEYKKFTAEIYTSIDTLETIKPLFTADFGTAYNHFFDQNEFKSGKFGRYGAWLTLNTNVRLGKSSKNYLNFYQYTRYLIDETIFDPAVLAYKKEKNLDVGAKIEFQFNDFSIAYEYINRTNQKDNYRSVGNLKYKINERFTINGGFGKNFEKTDNLVSFLGISWGIASNNDLDLVAKK</sequence>
<name>A0A1M5KWT1_FLAJO</name>
<proteinExistence type="predicted"/>
<protein>
    <recommendedName>
        <fullName evidence="4">DUF3078 domain-containing protein</fullName>
    </recommendedName>
</protein>
<evidence type="ECO:0000313" key="2">
    <source>
        <dbReference type="EMBL" id="SHG57274.1"/>
    </source>
</evidence>
<keyword evidence="1" id="KW-0732">Signal</keyword>
<evidence type="ECO:0000313" key="3">
    <source>
        <dbReference type="Proteomes" id="UP000184112"/>
    </source>
</evidence>
<reference evidence="2 3" key="1">
    <citation type="submission" date="2016-11" db="EMBL/GenBank/DDBJ databases">
        <authorList>
            <person name="Jaros S."/>
            <person name="Januszkiewicz K."/>
            <person name="Wedrychowicz H."/>
        </authorList>
    </citation>
    <scope>NUCLEOTIDE SEQUENCE [LARGE SCALE GENOMIC DNA]</scope>
    <source>
        <strain evidence="2 3">DSM 6792</strain>
    </source>
</reference>
<organism evidence="2 3">
    <name type="scientific">Flavobacterium johnsoniae</name>
    <name type="common">Cytophaga johnsonae</name>
    <dbReference type="NCBI Taxonomy" id="986"/>
    <lineage>
        <taxon>Bacteria</taxon>
        <taxon>Pseudomonadati</taxon>
        <taxon>Bacteroidota</taxon>
        <taxon>Flavobacteriia</taxon>
        <taxon>Flavobacteriales</taxon>
        <taxon>Flavobacteriaceae</taxon>
        <taxon>Flavobacterium</taxon>
    </lineage>
</organism>
<dbReference type="EMBL" id="FQWH01000003">
    <property type="protein sequence ID" value="SHG57274.1"/>
    <property type="molecule type" value="Genomic_DNA"/>
</dbReference>
<dbReference type="AlphaFoldDB" id="A0A1M5KWT1"/>
<dbReference type="RefSeq" id="WP_073408974.1">
    <property type="nucleotide sequence ID" value="NZ_FQWH01000003.1"/>
</dbReference>
<feature type="signal peptide" evidence="1">
    <location>
        <begin position="1"/>
        <end position="20"/>
    </location>
</feature>
<gene>
    <name evidence="2" type="ORF">SAMN05444388_103245</name>
</gene>
<evidence type="ECO:0008006" key="4">
    <source>
        <dbReference type="Google" id="ProtNLM"/>
    </source>
</evidence>
<accession>A0A1M5KWT1</accession>
<feature type="chain" id="PRO_5012274092" description="DUF3078 domain-containing protein" evidence="1">
    <location>
        <begin position="21"/>
        <end position="369"/>
    </location>
</feature>
<evidence type="ECO:0000256" key="1">
    <source>
        <dbReference type="SAM" id="SignalP"/>
    </source>
</evidence>
<dbReference type="Proteomes" id="UP000184112">
    <property type="component" value="Unassembled WGS sequence"/>
</dbReference>